<keyword evidence="1" id="KW-0732">Signal</keyword>
<evidence type="ECO:0000256" key="1">
    <source>
        <dbReference type="SAM" id="SignalP"/>
    </source>
</evidence>
<evidence type="ECO:0000313" key="2">
    <source>
        <dbReference type="EMBL" id="MCF1716276.1"/>
    </source>
</evidence>
<gene>
    <name evidence="2" type="ORF">L0U88_16660</name>
</gene>
<protein>
    <submittedName>
        <fullName evidence="2">DUF4783 domain-containing protein</fullName>
    </submittedName>
</protein>
<feature type="signal peptide" evidence="1">
    <location>
        <begin position="1"/>
        <end position="18"/>
    </location>
</feature>
<dbReference type="InterPro" id="IPR031977">
    <property type="entry name" value="DUF4783"/>
</dbReference>
<name>A0ABS9BNU5_9BACT</name>
<dbReference type="EMBL" id="JAKEVY010000004">
    <property type="protein sequence ID" value="MCF1716276.1"/>
    <property type="molecule type" value="Genomic_DNA"/>
</dbReference>
<reference evidence="2 3" key="1">
    <citation type="submission" date="2022-01" db="EMBL/GenBank/DDBJ databases">
        <title>Flavihumibacter sp. nov., isolated from sediment of a river.</title>
        <authorList>
            <person name="Liu H."/>
        </authorList>
    </citation>
    <scope>NUCLEOTIDE SEQUENCE [LARGE SCALE GENOMIC DNA]</scope>
    <source>
        <strain evidence="2 3">RY-1</strain>
    </source>
</reference>
<dbReference type="RefSeq" id="WP_234867322.1">
    <property type="nucleotide sequence ID" value="NZ_JAKEVY010000004.1"/>
</dbReference>
<dbReference type="Gene3D" id="3.10.450.50">
    <property type="match status" value="1"/>
</dbReference>
<dbReference type="Proteomes" id="UP001200145">
    <property type="component" value="Unassembled WGS sequence"/>
</dbReference>
<dbReference type="Pfam" id="PF16022">
    <property type="entry name" value="DUF4783"/>
    <property type="match status" value="1"/>
</dbReference>
<sequence length="129" mass="14504">MKAFYTIILLSTMVLVSAFKTGAELDSVLVALKLGDAAQLSRYFDSRVDITLPEKSDNYSRSQAVMVIKDFFTSTGGVKTFELKHHGENNGSNFLIGVLQTNNGSYRTTLFLKQKGEKAYLQEMRFMEE</sequence>
<keyword evidence="3" id="KW-1185">Reference proteome</keyword>
<feature type="chain" id="PRO_5046625497" evidence="1">
    <location>
        <begin position="19"/>
        <end position="129"/>
    </location>
</feature>
<evidence type="ECO:0000313" key="3">
    <source>
        <dbReference type="Proteomes" id="UP001200145"/>
    </source>
</evidence>
<proteinExistence type="predicted"/>
<accession>A0ABS9BNU5</accession>
<organism evidence="2 3">
    <name type="scientific">Flavihumibacter fluminis</name>
    <dbReference type="NCBI Taxonomy" id="2909236"/>
    <lineage>
        <taxon>Bacteria</taxon>
        <taxon>Pseudomonadati</taxon>
        <taxon>Bacteroidota</taxon>
        <taxon>Chitinophagia</taxon>
        <taxon>Chitinophagales</taxon>
        <taxon>Chitinophagaceae</taxon>
        <taxon>Flavihumibacter</taxon>
    </lineage>
</organism>
<comment type="caution">
    <text evidence="2">The sequence shown here is derived from an EMBL/GenBank/DDBJ whole genome shotgun (WGS) entry which is preliminary data.</text>
</comment>